<dbReference type="AlphaFoldDB" id="A0AAW5AH86"/>
<dbReference type="InterPro" id="IPR024932">
    <property type="entry name" value="ApbE"/>
</dbReference>
<dbReference type="PROSITE" id="PS51318">
    <property type="entry name" value="TAT"/>
    <property type="match status" value="1"/>
</dbReference>
<evidence type="ECO:0000256" key="2">
    <source>
        <dbReference type="ARBA" id="ARBA00016337"/>
    </source>
</evidence>
<evidence type="ECO:0000256" key="4">
    <source>
        <dbReference type="ARBA" id="ARBA00022679"/>
    </source>
</evidence>
<keyword evidence="6 10" id="KW-0274">FAD</keyword>
<evidence type="ECO:0000256" key="11">
    <source>
        <dbReference type="PIRSR" id="PIRSR006268-2"/>
    </source>
</evidence>
<dbReference type="InterPro" id="IPR003374">
    <property type="entry name" value="ApbE-like_sf"/>
</dbReference>
<evidence type="ECO:0000256" key="3">
    <source>
        <dbReference type="ARBA" id="ARBA00022630"/>
    </source>
</evidence>
<keyword evidence="4 10" id="KW-0808">Transferase</keyword>
<sequence length="349" mass="38884">MNDSNRRRFLTLCAAAMLAPLAACNRPSEKSGGRDNQLGETLWKGIALGSGAELRLYHPDRKQAEQAVNRALAETARLEKIFSLYRDDSLISRLNREGRLKNPPSDLLAVLSLSSEIHHLTQGAFDPTIQPLWNLYAEHFRRHPNADELPSAQQMKQTLALVGFKHITFDEDEIRFHRKGMGLSLNGIAQGYITDRIVAVLRQSGIRQALVDMGEIRVFDDIGERTWTVGIRNPEQENTVLQTLTLKNAAFATSGGYGTTMDEAGKFTHLFDPRTGISRPKYRSISVMAETAAVADAFSTAFSIMPEAEIQAAARAKQAKVWLLMPDNQMKTLGKYSGLHLNQYRMALS</sequence>
<feature type="binding site" evidence="11">
    <location>
        <position position="296"/>
    </location>
    <ligand>
        <name>Mg(2+)</name>
        <dbReference type="ChEBI" id="CHEBI:18420"/>
    </ligand>
</feature>
<feature type="binding site" evidence="11">
    <location>
        <position position="300"/>
    </location>
    <ligand>
        <name>Mg(2+)</name>
        <dbReference type="ChEBI" id="CHEBI:18420"/>
    </ligand>
</feature>
<evidence type="ECO:0000256" key="5">
    <source>
        <dbReference type="ARBA" id="ARBA00022723"/>
    </source>
</evidence>
<dbReference type="Gene3D" id="3.10.520.10">
    <property type="entry name" value="ApbE-like domains"/>
    <property type="match status" value="1"/>
</dbReference>
<organism evidence="12 13">
    <name type="scientific">Neisseria lisongii</name>
    <dbReference type="NCBI Taxonomy" id="2912188"/>
    <lineage>
        <taxon>Bacteria</taxon>
        <taxon>Pseudomonadati</taxon>
        <taxon>Pseudomonadota</taxon>
        <taxon>Betaproteobacteria</taxon>
        <taxon>Neisseriales</taxon>
        <taxon>Neisseriaceae</taxon>
        <taxon>Neisseria</taxon>
    </lineage>
</organism>
<comment type="caution">
    <text evidence="12">The sequence shown here is derived from an EMBL/GenBank/DDBJ whole genome shotgun (WGS) entry which is preliminary data.</text>
</comment>
<comment type="cofactor">
    <cofactor evidence="11">
        <name>Mg(2+)</name>
        <dbReference type="ChEBI" id="CHEBI:18420"/>
    </cofactor>
    <cofactor evidence="11">
        <name>Mn(2+)</name>
        <dbReference type="ChEBI" id="CHEBI:29035"/>
    </cofactor>
    <text evidence="11">Magnesium. Can also use manganese.</text>
</comment>
<dbReference type="SUPFAM" id="SSF143631">
    <property type="entry name" value="ApbE-like"/>
    <property type="match status" value="1"/>
</dbReference>
<dbReference type="PANTHER" id="PTHR30040:SF2">
    <property type="entry name" value="FAD:PROTEIN FMN TRANSFERASE"/>
    <property type="match status" value="1"/>
</dbReference>
<dbReference type="Proteomes" id="UP001201397">
    <property type="component" value="Unassembled WGS sequence"/>
</dbReference>
<proteinExistence type="inferred from homology"/>
<name>A0AAW5AH86_9NEIS</name>
<comment type="similarity">
    <text evidence="10">Belongs to the ApbE family.</text>
</comment>
<dbReference type="InterPro" id="IPR006311">
    <property type="entry name" value="TAT_signal"/>
</dbReference>
<reference evidence="12" key="1">
    <citation type="submission" date="2022-01" db="EMBL/GenBank/DDBJ databases">
        <title>Neisseria sp. ZJ104.</title>
        <authorList>
            <person name="Yang C."/>
        </authorList>
    </citation>
    <scope>NUCLEOTIDE SEQUENCE</scope>
    <source>
        <strain evidence="12">ZJ104</strain>
    </source>
</reference>
<evidence type="ECO:0000256" key="6">
    <source>
        <dbReference type="ARBA" id="ARBA00022827"/>
    </source>
</evidence>
<comment type="catalytic activity">
    <reaction evidence="9 10">
        <text>L-threonyl-[protein] + FAD = FMN-L-threonyl-[protein] + AMP + H(+)</text>
        <dbReference type="Rhea" id="RHEA:36847"/>
        <dbReference type="Rhea" id="RHEA-COMP:11060"/>
        <dbReference type="Rhea" id="RHEA-COMP:11061"/>
        <dbReference type="ChEBI" id="CHEBI:15378"/>
        <dbReference type="ChEBI" id="CHEBI:30013"/>
        <dbReference type="ChEBI" id="CHEBI:57692"/>
        <dbReference type="ChEBI" id="CHEBI:74257"/>
        <dbReference type="ChEBI" id="CHEBI:456215"/>
        <dbReference type="EC" id="2.7.1.180"/>
    </reaction>
</comment>
<dbReference type="PIRSF" id="PIRSF006268">
    <property type="entry name" value="ApbE"/>
    <property type="match status" value="1"/>
</dbReference>
<gene>
    <name evidence="12" type="ORF">L4H06_09435</name>
</gene>
<dbReference type="Pfam" id="PF02424">
    <property type="entry name" value="ApbE"/>
    <property type="match status" value="1"/>
</dbReference>
<keyword evidence="3 10" id="KW-0285">Flavoprotein</keyword>
<evidence type="ECO:0000256" key="8">
    <source>
        <dbReference type="ARBA" id="ARBA00031306"/>
    </source>
</evidence>
<protein>
    <recommendedName>
        <fullName evidence="2 10">FAD:protein FMN transferase</fullName>
        <ecNumber evidence="1 10">2.7.1.180</ecNumber>
    </recommendedName>
    <alternativeName>
        <fullName evidence="8 10">Flavin transferase</fullName>
    </alternativeName>
</protein>
<feature type="binding site" evidence="11">
    <location>
        <position position="187"/>
    </location>
    <ligand>
        <name>Mg(2+)</name>
        <dbReference type="ChEBI" id="CHEBI:18420"/>
    </ligand>
</feature>
<evidence type="ECO:0000256" key="7">
    <source>
        <dbReference type="ARBA" id="ARBA00022842"/>
    </source>
</evidence>
<evidence type="ECO:0000313" key="12">
    <source>
        <dbReference type="EMBL" id="MCF7530445.1"/>
    </source>
</evidence>
<keyword evidence="7 10" id="KW-0460">Magnesium</keyword>
<dbReference type="GO" id="GO:0046872">
    <property type="term" value="F:metal ion binding"/>
    <property type="evidence" value="ECO:0007669"/>
    <property type="project" value="UniProtKB-UniRule"/>
</dbReference>
<dbReference type="PANTHER" id="PTHR30040">
    <property type="entry name" value="THIAMINE BIOSYNTHESIS LIPOPROTEIN APBE"/>
    <property type="match status" value="1"/>
</dbReference>
<dbReference type="GO" id="GO:0016740">
    <property type="term" value="F:transferase activity"/>
    <property type="evidence" value="ECO:0007669"/>
    <property type="project" value="UniProtKB-UniRule"/>
</dbReference>
<keyword evidence="5 10" id="KW-0479">Metal-binding</keyword>
<evidence type="ECO:0000256" key="1">
    <source>
        <dbReference type="ARBA" id="ARBA00011955"/>
    </source>
</evidence>
<accession>A0AAW5AH86</accession>
<evidence type="ECO:0000313" key="13">
    <source>
        <dbReference type="Proteomes" id="UP001201397"/>
    </source>
</evidence>
<evidence type="ECO:0000256" key="9">
    <source>
        <dbReference type="ARBA" id="ARBA00048540"/>
    </source>
</evidence>
<dbReference type="EC" id="2.7.1.180" evidence="1 10"/>
<dbReference type="EMBL" id="JAKKDL010000016">
    <property type="protein sequence ID" value="MCF7530445.1"/>
    <property type="molecule type" value="Genomic_DNA"/>
</dbReference>
<evidence type="ECO:0000256" key="10">
    <source>
        <dbReference type="PIRNR" id="PIRNR006268"/>
    </source>
</evidence>
<dbReference type="RefSeq" id="WP_237093277.1">
    <property type="nucleotide sequence ID" value="NZ_JAKKDL010000016.1"/>
</dbReference>